<proteinExistence type="inferred from homology"/>
<dbReference type="InterPro" id="IPR043429">
    <property type="entry name" value="ArtM/GltK/GlnP/TcyL/YhdX-like"/>
</dbReference>
<organism evidence="9 10">
    <name type="scientific">Actinoallomurus vinaceus</name>
    <dbReference type="NCBI Taxonomy" id="1080074"/>
    <lineage>
        <taxon>Bacteria</taxon>
        <taxon>Bacillati</taxon>
        <taxon>Actinomycetota</taxon>
        <taxon>Actinomycetes</taxon>
        <taxon>Streptosporangiales</taxon>
        <taxon>Thermomonosporaceae</taxon>
        <taxon>Actinoallomurus</taxon>
    </lineage>
</organism>
<protein>
    <submittedName>
        <fullName evidence="9">Amino acid ABC transporter permease</fullName>
    </submittedName>
</protein>
<evidence type="ECO:0000256" key="3">
    <source>
        <dbReference type="ARBA" id="ARBA00022475"/>
    </source>
</evidence>
<dbReference type="PROSITE" id="PS50928">
    <property type="entry name" value="ABC_TM1"/>
    <property type="match status" value="1"/>
</dbReference>
<feature type="transmembrane region" description="Helical" evidence="7">
    <location>
        <begin position="22"/>
        <end position="42"/>
    </location>
</feature>
<dbReference type="PANTHER" id="PTHR30614:SF21">
    <property type="entry name" value="AMINO ACID ABC TRANSPORTER PERMEASE"/>
    <property type="match status" value="1"/>
</dbReference>
<dbReference type="SUPFAM" id="SSF161098">
    <property type="entry name" value="MetI-like"/>
    <property type="match status" value="1"/>
</dbReference>
<gene>
    <name evidence="9" type="ORF">GCM10023196_003640</name>
</gene>
<feature type="transmembrane region" description="Helical" evidence="7">
    <location>
        <begin position="107"/>
        <end position="128"/>
    </location>
</feature>
<dbReference type="CDD" id="cd06261">
    <property type="entry name" value="TM_PBP2"/>
    <property type="match status" value="1"/>
</dbReference>
<keyword evidence="2 7" id="KW-0813">Transport</keyword>
<reference evidence="10" key="1">
    <citation type="journal article" date="2019" name="Int. J. Syst. Evol. Microbiol.">
        <title>The Global Catalogue of Microorganisms (GCM) 10K type strain sequencing project: providing services to taxonomists for standard genome sequencing and annotation.</title>
        <authorList>
            <consortium name="The Broad Institute Genomics Platform"/>
            <consortium name="The Broad Institute Genome Sequencing Center for Infectious Disease"/>
            <person name="Wu L."/>
            <person name="Ma J."/>
        </authorList>
    </citation>
    <scope>NUCLEOTIDE SEQUENCE [LARGE SCALE GENOMIC DNA]</scope>
    <source>
        <strain evidence="10">JCM 17939</strain>
    </source>
</reference>
<comment type="subcellular location">
    <subcellularLocation>
        <location evidence="1 7">Cell membrane</location>
        <topology evidence="1 7">Multi-pass membrane protein</topology>
    </subcellularLocation>
</comment>
<sequence length="291" mass="32253">MNTEANTLFDVPGPRGRRRIRIATALSLVAIGALALLAVHRFADHGMLAADQWRMFAQWPTIRFLLVGVQATVVVTAVAAAIAFPLGALVALARLSRSRYLHWPARAYVEIFRAIPILLLLYVFLFGLPRLGLTLPTFWQLVVPIVASNSAVIAEICRAGILALDRGQSEAAYSLGMTYRRAMHLVVIPQAVRKVTPTLVGQLVRLLKDSTLGYVVSYIELLHQAQVLGEYYHIVLPAYLVVAAVYVAINMALSRLAHRLENGTGLRVRRTRKTSDTARARLISPFLRRTR</sequence>
<evidence type="ECO:0000256" key="4">
    <source>
        <dbReference type="ARBA" id="ARBA00022692"/>
    </source>
</evidence>
<keyword evidence="6 7" id="KW-0472">Membrane</keyword>
<evidence type="ECO:0000313" key="10">
    <source>
        <dbReference type="Proteomes" id="UP001501442"/>
    </source>
</evidence>
<evidence type="ECO:0000256" key="1">
    <source>
        <dbReference type="ARBA" id="ARBA00004651"/>
    </source>
</evidence>
<dbReference type="InterPro" id="IPR010065">
    <property type="entry name" value="AA_ABC_transptr_permease_3TM"/>
</dbReference>
<dbReference type="NCBIfam" id="TIGR01726">
    <property type="entry name" value="HEQRo_perm_3TM"/>
    <property type="match status" value="1"/>
</dbReference>
<name>A0ABP8U255_9ACTN</name>
<evidence type="ECO:0000256" key="7">
    <source>
        <dbReference type="RuleBase" id="RU363032"/>
    </source>
</evidence>
<dbReference type="InterPro" id="IPR000515">
    <property type="entry name" value="MetI-like"/>
</dbReference>
<comment type="similarity">
    <text evidence="7">Belongs to the binding-protein-dependent transport system permease family.</text>
</comment>
<evidence type="ECO:0000256" key="5">
    <source>
        <dbReference type="ARBA" id="ARBA00022989"/>
    </source>
</evidence>
<dbReference type="Proteomes" id="UP001501442">
    <property type="component" value="Unassembled WGS sequence"/>
</dbReference>
<dbReference type="PANTHER" id="PTHR30614">
    <property type="entry name" value="MEMBRANE COMPONENT OF AMINO ACID ABC TRANSPORTER"/>
    <property type="match status" value="1"/>
</dbReference>
<feature type="transmembrane region" description="Helical" evidence="7">
    <location>
        <begin position="62"/>
        <end position="95"/>
    </location>
</feature>
<keyword evidence="10" id="KW-1185">Reference proteome</keyword>
<dbReference type="InterPro" id="IPR035906">
    <property type="entry name" value="MetI-like_sf"/>
</dbReference>
<dbReference type="Gene3D" id="1.10.3720.10">
    <property type="entry name" value="MetI-like"/>
    <property type="match status" value="1"/>
</dbReference>
<dbReference type="EMBL" id="BAABHK010000001">
    <property type="protein sequence ID" value="GAA4620283.1"/>
    <property type="molecule type" value="Genomic_DNA"/>
</dbReference>
<keyword evidence="4 7" id="KW-0812">Transmembrane</keyword>
<dbReference type="Pfam" id="PF00528">
    <property type="entry name" value="BPD_transp_1"/>
    <property type="match status" value="1"/>
</dbReference>
<dbReference type="RefSeq" id="WP_345428627.1">
    <property type="nucleotide sequence ID" value="NZ_BAABHK010000001.1"/>
</dbReference>
<evidence type="ECO:0000256" key="2">
    <source>
        <dbReference type="ARBA" id="ARBA00022448"/>
    </source>
</evidence>
<evidence type="ECO:0000313" key="9">
    <source>
        <dbReference type="EMBL" id="GAA4620283.1"/>
    </source>
</evidence>
<keyword evidence="3" id="KW-1003">Cell membrane</keyword>
<feature type="transmembrane region" description="Helical" evidence="7">
    <location>
        <begin position="231"/>
        <end position="249"/>
    </location>
</feature>
<keyword evidence="5 7" id="KW-1133">Transmembrane helix</keyword>
<evidence type="ECO:0000259" key="8">
    <source>
        <dbReference type="PROSITE" id="PS50928"/>
    </source>
</evidence>
<accession>A0ABP8U255</accession>
<feature type="domain" description="ABC transmembrane type-1" evidence="8">
    <location>
        <begin position="69"/>
        <end position="257"/>
    </location>
</feature>
<comment type="caution">
    <text evidence="9">The sequence shown here is derived from an EMBL/GenBank/DDBJ whole genome shotgun (WGS) entry which is preliminary data.</text>
</comment>
<evidence type="ECO:0000256" key="6">
    <source>
        <dbReference type="ARBA" id="ARBA00023136"/>
    </source>
</evidence>